<gene>
    <name evidence="3" type="ORF">EC844_12546</name>
</gene>
<dbReference type="PANTHER" id="PTHR41328:SF2">
    <property type="entry name" value="TERMINASE SMALL SUBUNIT"/>
    <property type="match status" value="1"/>
</dbReference>
<protein>
    <submittedName>
        <fullName evidence="3">Phage terminase small subunit</fullName>
    </submittedName>
</protein>
<comment type="caution">
    <text evidence="3">The sequence shown here is derived from an EMBL/GenBank/DDBJ whole genome shotgun (WGS) entry which is preliminary data.</text>
</comment>
<evidence type="ECO:0000256" key="1">
    <source>
        <dbReference type="ARBA" id="ARBA00022612"/>
    </source>
</evidence>
<dbReference type="AlphaFoldDB" id="A0A4V2QZV6"/>
<dbReference type="PANTHER" id="PTHR41328">
    <property type="entry name" value="TERMINASE SMALL SUBUNIT-RELATED"/>
    <property type="match status" value="1"/>
</dbReference>
<evidence type="ECO:0000313" key="3">
    <source>
        <dbReference type="EMBL" id="TCM62318.1"/>
    </source>
</evidence>
<dbReference type="EMBL" id="SLVJ01000025">
    <property type="protein sequence ID" value="TCM62318.1"/>
    <property type="molecule type" value="Genomic_DNA"/>
</dbReference>
<dbReference type="Proteomes" id="UP000294963">
    <property type="component" value="Unassembled WGS sequence"/>
</dbReference>
<proteinExistence type="predicted"/>
<dbReference type="Gene3D" id="1.10.10.1400">
    <property type="entry name" value="Terminase, small subunit, N-terminal DNA-binding domain, HTH motif"/>
    <property type="match status" value="1"/>
</dbReference>
<accession>A0A4V2QZV6</accession>
<dbReference type="InterPro" id="IPR005335">
    <property type="entry name" value="Terminase_ssu"/>
</dbReference>
<dbReference type="InterPro" id="IPR038713">
    <property type="entry name" value="Terminase_Gp1_N_sf"/>
</dbReference>
<evidence type="ECO:0000256" key="2">
    <source>
        <dbReference type="ARBA" id="ARBA00023219"/>
    </source>
</evidence>
<reference evidence="3 4" key="1">
    <citation type="submission" date="2019-03" db="EMBL/GenBank/DDBJ databases">
        <title>Genomic analyses of the natural microbiome of Caenorhabditis elegans.</title>
        <authorList>
            <person name="Samuel B."/>
        </authorList>
    </citation>
    <scope>NUCLEOTIDE SEQUENCE [LARGE SCALE GENOMIC DNA]</scope>
    <source>
        <strain evidence="3 4">JUb89</strain>
    </source>
</reference>
<dbReference type="GO" id="GO:0051276">
    <property type="term" value="P:chromosome organization"/>
    <property type="evidence" value="ECO:0007669"/>
    <property type="project" value="InterPro"/>
</dbReference>
<dbReference type="Pfam" id="PF03592">
    <property type="entry name" value="Terminase_2"/>
    <property type="match status" value="1"/>
</dbReference>
<keyword evidence="1" id="KW-1188">Viral release from host cell</keyword>
<sequence length="159" mass="18131">MTDQLGSEQLKNDQHELFCNEYLKDLNVKQAAIRAGYSERSAGQHGHDIYKRTEVQARIDHLKQDRMNSLGLDVYYVLKNLKTIADRCMQAEEVTDREGNPVLMEDANGDLKPVYRFDAQGATKASELIGKHIGMFVEQKKINVEVDLMSELIDEISDE</sequence>
<dbReference type="OrthoDB" id="8227562at2"/>
<organism evidence="3 4">
    <name type="scientific">Acinetobacter calcoaceticus</name>
    <dbReference type="NCBI Taxonomy" id="471"/>
    <lineage>
        <taxon>Bacteria</taxon>
        <taxon>Pseudomonadati</taxon>
        <taxon>Pseudomonadota</taxon>
        <taxon>Gammaproteobacteria</taxon>
        <taxon>Moraxellales</taxon>
        <taxon>Moraxellaceae</taxon>
        <taxon>Acinetobacter</taxon>
        <taxon>Acinetobacter calcoaceticus/baumannii complex</taxon>
    </lineage>
</organism>
<name>A0A4V2QZV6_ACICA</name>
<evidence type="ECO:0000313" key="4">
    <source>
        <dbReference type="Proteomes" id="UP000294963"/>
    </source>
</evidence>
<keyword evidence="2" id="KW-0231">Viral genome packaging</keyword>
<keyword evidence="4" id="KW-1185">Reference proteome</keyword>
<dbReference type="InterPro" id="IPR052404">
    <property type="entry name" value="SPP1-like_terminase"/>
</dbReference>